<proteinExistence type="predicted"/>
<dbReference type="NCBIfam" id="TIGR03309">
    <property type="entry name" value="matur_yqeB"/>
    <property type="match status" value="1"/>
</dbReference>
<comment type="caution">
    <text evidence="1">The sequence shown here is derived from an EMBL/GenBank/DDBJ whole genome shotgun (WGS) entry which is preliminary data.</text>
</comment>
<dbReference type="AlphaFoldDB" id="A0A8J6NGI0"/>
<evidence type="ECO:0000313" key="1">
    <source>
        <dbReference type="EMBL" id="MBC8333652.1"/>
    </source>
</evidence>
<sequence>MPDLILIRGGGDLASGIAYRLHKSGLKVLVAELPQPVSVRRKVSFSEAVYEGEITIEGITGRLVNTDQVPSTLNKDEIPVLIDPDLEILNSQLSITVLVDARLTKRTPDIGLASAKLIIGLGPGFTAAKNCHAVIETHRGHTLGRVYWEGSALADTGIPEEVLGRRADRVLRAPADGELITHGDIGDHFDEGQPIAEVGGISLIAPFSGVLRGLIRPGLHVKKGLKVGDLDPRDDPVYCTMISDKSLTLGGSVLEAILSRPDLRKRLWD</sequence>
<accession>A0A8J6NGI0</accession>
<name>A0A8J6NGI0_9CHLR</name>
<protein>
    <submittedName>
        <fullName evidence="1">EF2563 family selenium-dependent molybdenum hydroxylase system protein</fullName>
    </submittedName>
</protein>
<dbReference type="InterPro" id="IPR017695">
    <property type="entry name" value="Se-dep_Mo_hydrolase_YqeB"/>
</dbReference>
<organism evidence="1 2">
    <name type="scientific">Candidatus Desulfolinea nitratireducens</name>
    <dbReference type="NCBI Taxonomy" id="2841698"/>
    <lineage>
        <taxon>Bacteria</taxon>
        <taxon>Bacillati</taxon>
        <taxon>Chloroflexota</taxon>
        <taxon>Anaerolineae</taxon>
        <taxon>Anaerolineales</taxon>
        <taxon>Anaerolineales incertae sedis</taxon>
        <taxon>Candidatus Desulfolinea</taxon>
    </lineage>
</organism>
<dbReference type="EMBL" id="JACNJN010000010">
    <property type="protein sequence ID" value="MBC8333652.1"/>
    <property type="molecule type" value="Genomic_DNA"/>
</dbReference>
<reference evidence="1 2" key="1">
    <citation type="submission" date="2020-08" db="EMBL/GenBank/DDBJ databases">
        <title>Bridging the membrane lipid divide: bacteria of the FCB group superphylum have the potential to synthesize archaeal ether lipids.</title>
        <authorList>
            <person name="Villanueva L."/>
            <person name="Von Meijenfeldt F.A.B."/>
            <person name="Westbye A.B."/>
            <person name="Yadav S."/>
            <person name="Hopmans E.C."/>
            <person name="Dutilh B.E."/>
            <person name="Sinninghe Damste J.S."/>
        </authorList>
    </citation>
    <scope>NUCLEOTIDE SEQUENCE [LARGE SCALE GENOMIC DNA]</scope>
    <source>
        <strain evidence="1">NIOZ-UU36</strain>
    </source>
</reference>
<dbReference type="Proteomes" id="UP000614469">
    <property type="component" value="Unassembled WGS sequence"/>
</dbReference>
<evidence type="ECO:0000313" key="2">
    <source>
        <dbReference type="Proteomes" id="UP000614469"/>
    </source>
</evidence>
<gene>
    <name evidence="1" type="ORF">H8E29_00140</name>
</gene>